<dbReference type="Gene3D" id="3.30.470.20">
    <property type="entry name" value="ATP-grasp fold, B domain"/>
    <property type="match status" value="1"/>
</dbReference>
<dbReference type="GO" id="GO:0046872">
    <property type="term" value="F:metal ion binding"/>
    <property type="evidence" value="ECO:0007669"/>
    <property type="project" value="InterPro"/>
</dbReference>
<evidence type="ECO:0000256" key="4">
    <source>
        <dbReference type="PROSITE-ProRule" id="PRU00409"/>
    </source>
</evidence>
<evidence type="ECO:0000256" key="3">
    <source>
        <dbReference type="ARBA" id="ARBA00022840"/>
    </source>
</evidence>
<dbReference type="PANTHER" id="PTHR43585:SF2">
    <property type="entry name" value="ATP-GRASP ENZYME FSQD"/>
    <property type="match status" value="1"/>
</dbReference>
<dbReference type="GO" id="GO:0005524">
    <property type="term" value="F:ATP binding"/>
    <property type="evidence" value="ECO:0007669"/>
    <property type="project" value="UniProtKB-UniRule"/>
</dbReference>
<dbReference type="Pfam" id="PF13535">
    <property type="entry name" value="ATP-grasp_4"/>
    <property type="match status" value="1"/>
</dbReference>
<name>A0A5B9RID3_9HYPH</name>
<dbReference type="KEGG" id="bky:D1093_09710"/>
<keyword evidence="6" id="KW-0614">Plasmid</keyword>
<dbReference type="EMBL" id="CP042964">
    <property type="protein sequence ID" value="QEG79286.1"/>
    <property type="molecule type" value="Genomic_DNA"/>
</dbReference>
<evidence type="ECO:0000313" key="7">
    <source>
        <dbReference type="Proteomes" id="UP000321940"/>
    </source>
</evidence>
<keyword evidence="3 4" id="KW-0067">ATP-binding</keyword>
<gene>
    <name evidence="6" type="ORF">D1093_09710</name>
</gene>
<evidence type="ECO:0000256" key="1">
    <source>
        <dbReference type="ARBA" id="ARBA00022598"/>
    </source>
</evidence>
<dbReference type="RefSeq" id="WP_150222392.1">
    <property type="nucleotide sequence ID" value="NZ_CP042964.1"/>
</dbReference>
<feature type="domain" description="ATP-grasp" evidence="5">
    <location>
        <begin position="117"/>
        <end position="303"/>
    </location>
</feature>
<keyword evidence="2 4" id="KW-0547">Nucleotide-binding</keyword>
<sequence length="411" mass="46063">MVSNTKILVIGKGFFAYRGYILEEMHAAGLEIWLADDEVDEHSDIGIISKSIKINFDADPISEAERLLCKSKLWSNVTGICYIESLLSWAADFFAKLGICFLSPCQTNLVRSKYAQREAFTHSNIMSPKYSVGSPTSLQNQSIDFPIVIKPEKGYSSIGVQFICSKAELREYFNTKNNVYSDNFIVESVILGQEYSIEGYVRNGNAVALAKTVKFKTPLPFFEEIGHFCSREIKPSPLEKDFFIQVVRALDIHDCIFHLEYFQSNNKLIPVEIAGRLGGDKIPYLQRRVTGTSLVLSYLGIPHKFISTVTSGIGIVFFIPTEGGTVSSNFPSLDLSNNLQEHYVEVKPGQKVAAAPKDFFVRLGFSIVEANSMEEFISISNERISLFEKDSGVKLHRLISPNSKSLENERI</sequence>
<evidence type="ECO:0000313" key="6">
    <source>
        <dbReference type="EMBL" id="QEG79286.1"/>
    </source>
</evidence>
<organism evidence="6 7">
    <name type="scientific">Bartonella kosoyi</name>
    <dbReference type="NCBI Taxonomy" id="2133959"/>
    <lineage>
        <taxon>Bacteria</taxon>
        <taxon>Pseudomonadati</taxon>
        <taxon>Pseudomonadota</taxon>
        <taxon>Alphaproteobacteria</taxon>
        <taxon>Hyphomicrobiales</taxon>
        <taxon>Bartonellaceae</taxon>
        <taxon>Bartonella</taxon>
    </lineage>
</organism>
<keyword evidence="1" id="KW-0436">Ligase</keyword>
<protein>
    <submittedName>
        <fullName evidence="6">ATP-grasp domain-containing protein</fullName>
    </submittedName>
</protein>
<dbReference type="PANTHER" id="PTHR43585">
    <property type="entry name" value="FUMIPYRROLE BIOSYNTHESIS PROTEIN C"/>
    <property type="match status" value="1"/>
</dbReference>
<dbReference type="AlphaFoldDB" id="A0A5B9RID3"/>
<dbReference type="SUPFAM" id="SSF56059">
    <property type="entry name" value="Glutathione synthetase ATP-binding domain-like"/>
    <property type="match status" value="1"/>
</dbReference>
<dbReference type="GO" id="GO:0016874">
    <property type="term" value="F:ligase activity"/>
    <property type="evidence" value="ECO:0007669"/>
    <property type="project" value="UniProtKB-KW"/>
</dbReference>
<accession>A0A5B9RID3</accession>
<keyword evidence="7" id="KW-1185">Reference proteome</keyword>
<geneLocation type="plasmid" evidence="6 7">
    <name>pTLV-1</name>
</geneLocation>
<evidence type="ECO:0000259" key="5">
    <source>
        <dbReference type="PROSITE" id="PS50975"/>
    </source>
</evidence>
<dbReference type="InterPro" id="IPR052032">
    <property type="entry name" value="ATP-dep_AA_Ligase"/>
</dbReference>
<reference evidence="6 7" key="1">
    <citation type="journal article" date="2020" name="Int. J. Syst. Evol. Microbiol.">
        <title>Bartonella kosoyi sp. nov. and Bartonella krasnovii sp. nov., two novel species closely related to the zoonotic Bartonella elizabethae, isolated from black rats and wild desert rodent-fleas.</title>
        <authorList>
            <person name="Gutierrez R."/>
            <person name="Shalit T."/>
            <person name="Markus B."/>
            <person name="Yuan C."/>
            <person name="Nachum-Biala Y."/>
            <person name="Elad D."/>
            <person name="Harrus S."/>
        </authorList>
    </citation>
    <scope>NUCLEOTIDE SEQUENCE [LARGE SCALE GENOMIC DNA]</scope>
    <source>
        <strain evidence="6 7">Tel Aviv</strain>
        <plasmid evidence="6">pTLV-1</plasmid>
    </source>
</reference>
<dbReference type="PROSITE" id="PS50975">
    <property type="entry name" value="ATP_GRASP"/>
    <property type="match status" value="1"/>
</dbReference>
<dbReference type="InterPro" id="IPR011761">
    <property type="entry name" value="ATP-grasp"/>
</dbReference>
<proteinExistence type="predicted"/>
<dbReference type="Proteomes" id="UP000321940">
    <property type="component" value="Plasmid pTLV-1"/>
</dbReference>
<evidence type="ECO:0000256" key="2">
    <source>
        <dbReference type="ARBA" id="ARBA00022741"/>
    </source>
</evidence>